<feature type="coiled-coil region" evidence="1">
    <location>
        <begin position="370"/>
        <end position="440"/>
    </location>
</feature>
<dbReference type="PANTHER" id="PTHR33663:SF2">
    <property type="entry name" value="COILED-COIL DOMAIN-CONTAINING PROTEIN 177"/>
    <property type="match status" value="1"/>
</dbReference>
<name>A0A224XBB2_9HEMI</name>
<dbReference type="AlphaFoldDB" id="A0A224XBB2"/>
<protein>
    <submittedName>
        <fullName evidence="3">Putative myosin-3</fullName>
    </submittedName>
</protein>
<evidence type="ECO:0000256" key="2">
    <source>
        <dbReference type="SAM" id="MobiDB-lite"/>
    </source>
</evidence>
<dbReference type="PANTHER" id="PTHR33663">
    <property type="entry name" value="COILED-COIL DOMAIN-CONTAINING PROTEIN 177"/>
    <property type="match status" value="1"/>
</dbReference>
<reference evidence="3" key="1">
    <citation type="journal article" date="2018" name="PLoS Negl. Trop. Dis.">
        <title>An insight into the salivary gland and fat body transcriptome of Panstrongylus lignarius (Hemiptera: Heteroptera), the main vector of Chagas disease in Peru.</title>
        <authorList>
            <person name="Nevoa J.C."/>
            <person name="Mendes M.T."/>
            <person name="da Silva M.V."/>
            <person name="Soares S.C."/>
            <person name="Oliveira C.J.F."/>
            <person name="Ribeiro J.M.C."/>
        </authorList>
    </citation>
    <scope>NUCLEOTIDE SEQUENCE</scope>
</reference>
<proteinExistence type="predicted"/>
<feature type="compositionally biased region" description="Low complexity" evidence="2">
    <location>
        <begin position="168"/>
        <end position="181"/>
    </location>
</feature>
<dbReference type="InterPro" id="IPR029090">
    <property type="entry name" value="DUF4659"/>
</dbReference>
<evidence type="ECO:0000313" key="3">
    <source>
        <dbReference type="EMBL" id="JAW09697.1"/>
    </source>
</evidence>
<sequence>MNRPNLNLLNFELPQPLNCKYILTSPRSLKACRKAGVKPIELLYKSLSETERELGKKEGAKENYQEYEKERQRKLSICRKLRNDFILKGLPIDKYEVNKKEVTANTPCTKDGRKISVDLNIKGKYGENLRIMDNSTKNIENLESISSSPSDSKIENDKLPLEDEHIIPSSSPSKSPNTPEKSTAEIRSTPTISSPKNIIITPTNPNKDDILYNSGFVEKKSEENLENPGKLSIRKLDLVENNLNYANLMNTNEEKKEKMKVLETHRKGVHFEDFNNNHHQFLEKKPSLALRKKYRDKKKLKALEYERLYQNICAQYADPRYCLFKYKQVIENSLERELREQEVHRVQRELEEGLEKWQDDVLILQWLDSMRAHEQATKEIECKVEKLQRRARSKNILHTMNYNKVKRDEDMKAELLRRLVENKEKRIQNLHRQKARVICESKTRAQNISELKEQIRNILVPETFDKKVFKCGLQKKTLNTKAMCPRFMHNSHIRLA</sequence>
<dbReference type="EMBL" id="GFTR01006729">
    <property type="protein sequence ID" value="JAW09697.1"/>
    <property type="molecule type" value="Transcribed_RNA"/>
</dbReference>
<feature type="region of interest" description="Disordered" evidence="2">
    <location>
        <begin position="164"/>
        <end position="189"/>
    </location>
</feature>
<organism evidence="3">
    <name type="scientific">Panstrongylus lignarius</name>
    <dbReference type="NCBI Taxonomy" id="156445"/>
    <lineage>
        <taxon>Eukaryota</taxon>
        <taxon>Metazoa</taxon>
        <taxon>Ecdysozoa</taxon>
        <taxon>Arthropoda</taxon>
        <taxon>Hexapoda</taxon>
        <taxon>Insecta</taxon>
        <taxon>Pterygota</taxon>
        <taxon>Neoptera</taxon>
        <taxon>Paraneoptera</taxon>
        <taxon>Hemiptera</taxon>
        <taxon>Heteroptera</taxon>
        <taxon>Panheteroptera</taxon>
        <taxon>Cimicomorpha</taxon>
        <taxon>Reduviidae</taxon>
        <taxon>Triatominae</taxon>
        <taxon>Panstrongylus</taxon>
    </lineage>
</organism>
<accession>A0A224XBB2</accession>
<keyword evidence="1" id="KW-0175">Coiled coil</keyword>
<feature type="coiled-coil region" evidence="1">
    <location>
        <begin position="50"/>
        <end position="84"/>
    </location>
</feature>
<evidence type="ECO:0000256" key="1">
    <source>
        <dbReference type="SAM" id="Coils"/>
    </source>
</evidence>